<dbReference type="STRING" id="599839.J4HUU1"/>
<evidence type="ECO:0000256" key="6">
    <source>
        <dbReference type="SAM" id="Coils"/>
    </source>
</evidence>
<dbReference type="SMART" id="SM00338">
    <property type="entry name" value="BRLZ"/>
    <property type="match status" value="1"/>
</dbReference>
<keyword evidence="2" id="KW-0805">Transcription regulation</keyword>
<dbReference type="PANTHER" id="PTHR13044:SF14">
    <property type="entry name" value="CRYPTOCEPHAL, ISOFORM A"/>
    <property type="match status" value="1"/>
</dbReference>
<keyword evidence="10" id="KW-1185">Reference proteome</keyword>
<accession>J4HUU1</accession>
<dbReference type="PROSITE" id="PS00036">
    <property type="entry name" value="BZIP_BASIC"/>
    <property type="match status" value="1"/>
</dbReference>
<dbReference type="InParanoid" id="J4HUU1"/>
<protein>
    <recommendedName>
        <fullName evidence="8">BZIP domain-containing protein</fullName>
    </recommendedName>
</protein>
<dbReference type="RefSeq" id="XP_012179630.1">
    <property type="nucleotide sequence ID" value="XM_012324240.1"/>
</dbReference>
<dbReference type="PANTHER" id="PTHR13044">
    <property type="entry name" value="ACTIVATING TRANSCRIPTION FACTOR ATF 4/5"/>
    <property type="match status" value="1"/>
</dbReference>
<dbReference type="GO" id="GO:0001228">
    <property type="term" value="F:DNA-binding transcription activator activity, RNA polymerase II-specific"/>
    <property type="evidence" value="ECO:0007669"/>
    <property type="project" value="TreeGrafter"/>
</dbReference>
<comment type="subcellular location">
    <subcellularLocation>
        <location evidence="1">Nucleus</location>
    </subcellularLocation>
</comment>
<keyword evidence="4" id="KW-0804">Transcription</keyword>
<evidence type="ECO:0000256" key="2">
    <source>
        <dbReference type="ARBA" id="ARBA00023015"/>
    </source>
</evidence>
<feature type="region of interest" description="Disordered" evidence="7">
    <location>
        <begin position="93"/>
        <end position="121"/>
    </location>
</feature>
<keyword evidence="6" id="KW-0175">Coiled coil</keyword>
<dbReference type="Pfam" id="PF07716">
    <property type="entry name" value="bZIP_2"/>
    <property type="match status" value="1"/>
</dbReference>
<keyword evidence="5" id="KW-0539">Nucleus</keyword>
<reference evidence="9 10" key="1">
    <citation type="journal article" date="2012" name="Appl. Environ. Microbiol.">
        <title>Short-read sequencing for genomic analysis of the brown rot fungus Fibroporia radiculosa.</title>
        <authorList>
            <person name="Tang J.D."/>
            <person name="Perkins A.D."/>
            <person name="Sonstegard T.S."/>
            <person name="Schroeder S.G."/>
            <person name="Burgess S.C."/>
            <person name="Diehl S.V."/>
        </authorList>
    </citation>
    <scope>NUCLEOTIDE SEQUENCE [LARGE SCALE GENOMIC DNA]</scope>
    <source>
        <strain evidence="9 10">TFFH 294</strain>
    </source>
</reference>
<dbReference type="GO" id="GO:0005634">
    <property type="term" value="C:nucleus"/>
    <property type="evidence" value="ECO:0007669"/>
    <property type="project" value="UniProtKB-SubCell"/>
</dbReference>
<dbReference type="GO" id="GO:0000977">
    <property type="term" value="F:RNA polymerase II transcription regulatory region sequence-specific DNA binding"/>
    <property type="evidence" value="ECO:0007669"/>
    <property type="project" value="TreeGrafter"/>
</dbReference>
<dbReference type="Proteomes" id="UP000006352">
    <property type="component" value="Unassembled WGS sequence"/>
</dbReference>
<dbReference type="SUPFAM" id="SSF57959">
    <property type="entry name" value="Leucine zipper domain"/>
    <property type="match status" value="1"/>
</dbReference>
<dbReference type="GeneID" id="24095258"/>
<keyword evidence="3" id="KW-0238">DNA-binding</keyword>
<evidence type="ECO:0000256" key="4">
    <source>
        <dbReference type="ARBA" id="ARBA00023163"/>
    </source>
</evidence>
<feature type="compositionally biased region" description="Basic and acidic residues" evidence="7">
    <location>
        <begin position="238"/>
        <end position="247"/>
    </location>
</feature>
<sequence>MTTLPQGYDEAAFTRALLALQGAPPPPAPLPQVAQTPQMPLNMQAQQIPNPAQALLAALPWLQYLQMQNQYGQLPQQMHQGLYMPQPLSSLGSGQVPQYSSNELDVGRTSSASPTETALRSEMDNTDVEPIVIAEDKRRRNTAASARFRIKKKQWTLNLERTISDLSSRVQELEAEAAELRRENGWLKEIVMLKSKRATGVVSDSGEIGPFAPRQTSITDRDREVGNDSSSAEGGFTAEEKGKERQS</sequence>
<feature type="region of interest" description="Disordered" evidence="7">
    <location>
        <begin position="202"/>
        <end position="247"/>
    </location>
</feature>
<evidence type="ECO:0000259" key="8">
    <source>
        <dbReference type="PROSITE" id="PS50217"/>
    </source>
</evidence>
<proteinExistence type="predicted"/>
<dbReference type="InterPro" id="IPR004827">
    <property type="entry name" value="bZIP"/>
</dbReference>
<dbReference type="CDD" id="cd14705">
    <property type="entry name" value="bZIP_Zip1"/>
    <property type="match status" value="1"/>
</dbReference>
<dbReference type="OrthoDB" id="1939598at2759"/>
<dbReference type="PROSITE" id="PS50217">
    <property type="entry name" value="BZIP"/>
    <property type="match status" value="1"/>
</dbReference>
<evidence type="ECO:0000313" key="10">
    <source>
        <dbReference type="Proteomes" id="UP000006352"/>
    </source>
</evidence>
<feature type="domain" description="BZIP" evidence="8">
    <location>
        <begin position="135"/>
        <end position="189"/>
    </location>
</feature>
<feature type="coiled-coil region" evidence="6">
    <location>
        <begin position="156"/>
        <end position="190"/>
    </location>
</feature>
<evidence type="ECO:0000256" key="3">
    <source>
        <dbReference type="ARBA" id="ARBA00023125"/>
    </source>
</evidence>
<name>J4HUU1_9APHY</name>
<dbReference type="Gene3D" id="1.20.5.170">
    <property type="match status" value="1"/>
</dbReference>
<organism evidence="9 10">
    <name type="scientific">Fibroporia radiculosa</name>
    <dbReference type="NCBI Taxonomy" id="599839"/>
    <lineage>
        <taxon>Eukaryota</taxon>
        <taxon>Fungi</taxon>
        <taxon>Dikarya</taxon>
        <taxon>Basidiomycota</taxon>
        <taxon>Agaricomycotina</taxon>
        <taxon>Agaricomycetes</taxon>
        <taxon>Polyporales</taxon>
        <taxon>Fibroporiaceae</taxon>
        <taxon>Fibroporia</taxon>
    </lineage>
</organism>
<evidence type="ECO:0000256" key="1">
    <source>
        <dbReference type="ARBA" id="ARBA00004123"/>
    </source>
</evidence>
<dbReference type="AlphaFoldDB" id="J4HUU1"/>
<dbReference type="HOGENOM" id="CLU_066076_0_0_1"/>
<dbReference type="InterPro" id="IPR046347">
    <property type="entry name" value="bZIP_sf"/>
</dbReference>
<dbReference type="EMBL" id="HE796979">
    <property type="protein sequence ID" value="CCM00347.1"/>
    <property type="molecule type" value="Genomic_DNA"/>
</dbReference>
<gene>
    <name evidence="9" type="ORF">FIBRA_02377</name>
</gene>
<evidence type="ECO:0000256" key="5">
    <source>
        <dbReference type="ARBA" id="ARBA00023242"/>
    </source>
</evidence>
<feature type="compositionally biased region" description="Polar residues" evidence="7">
    <location>
        <begin position="93"/>
        <end position="118"/>
    </location>
</feature>
<evidence type="ECO:0000256" key="7">
    <source>
        <dbReference type="SAM" id="MobiDB-lite"/>
    </source>
</evidence>
<evidence type="ECO:0000313" key="9">
    <source>
        <dbReference type="EMBL" id="CCM00347.1"/>
    </source>
</evidence>